<dbReference type="Gene3D" id="1.10.10.10">
    <property type="entry name" value="Winged helix-like DNA-binding domain superfamily/Winged helix DNA-binding domain"/>
    <property type="match status" value="1"/>
</dbReference>
<sequence length="388" mass="40356">MASLDDLSQVLAVVRGTTSVTRTELFAELGWSRVTVRRRIDELVAAGILESVGARRSTGGRPPQSLGLRPGFGVLLAADIGGSETRVAVCDFSGHIESARSVALDVAQGPDVVLPRVRALFDTLLDQTGHTFREVLGVGVGVPGPVDFAAGRLVRPPIMPGWDGVSPAAGLFPENPDVPVLIDHDANLLALGEYRRGRPDARDFILVKLGQGLGLSLVIEGAVWRGGTGMAGELGHMRIAEGGACRCGRHGCLESIAGGWAIGRRLREAGHQVTTSDDVVDLALGGNQLATDSLSGAGALIGEALVNVVGLVNPTTIVVAGNLARAGELLMAPIRDALEAGVPDYLRGTFVLEHSRLGVDAGVTGAALLALEAVCSPTYLQRHVCVHE</sequence>
<organism evidence="2 3">
    <name type="scientific">Branchiibius cervicis</name>
    <dbReference type="NCBI Taxonomy" id="908252"/>
    <lineage>
        <taxon>Bacteria</taxon>
        <taxon>Bacillati</taxon>
        <taxon>Actinomycetota</taxon>
        <taxon>Actinomycetes</taxon>
        <taxon>Micrococcales</taxon>
        <taxon>Dermacoccaceae</taxon>
        <taxon>Branchiibius</taxon>
    </lineage>
</organism>
<dbReference type="Pfam" id="PF00480">
    <property type="entry name" value="ROK"/>
    <property type="match status" value="1"/>
</dbReference>
<protein>
    <submittedName>
        <fullName evidence="2">ROK family protein</fullName>
    </submittedName>
</protein>
<dbReference type="PANTHER" id="PTHR18964">
    <property type="entry name" value="ROK (REPRESSOR, ORF, KINASE) FAMILY"/>
    <property type="match status" value="1"/>
</dbReference>
<dbReference type="PANTHER" id="PTHR18964:SF173">
    <property type="entry name" value="GLUCOKINASE"/>
    <property type="match status" value="1"/>
</dbReference>
<dbReference type="EMBL" id="JBHSWJ010000002">
    <property type="protein sequence ID" value="MFC6715819.1"/>
    <property type="molecule type" value="Genomic_DNA"/>
</dbReference>
<dbReference type="Proteomes" id="UP001596356">
    <property type="component" value="Unassembled WGS sequence"/>
</dbReference>
<comment type="caution">
    <text evidence="2">The sequence shown here is derived from an EMBL/GenBank/DDBJ whole genome shotgun (WGS) entry which is preliminary data.</text>
</comment>
<dbReference type="Gene3D" id="3.30.420.40">
    <property type="match status" value="2"/>
</dbReference>
<evidence type="ECO:0000313" key="2">
    <source>
        <dbReference type="EMBL" id="MFC6715819.1"/>
    </source>
</evidence>
<accession>A0ABW2AYQ6</accession>
<dbReference type="InterPro" id="IPR036390">
    <property type="entry name" value="WH_DNA-bd_sf"/>
</dbReference>
<dbReference type="SUPFAM" id="SSF53067">
    <property type="entry name" value="Actin-like ATPase domain"/>
    <property type="match status" value="1"/>
</dbReference>
<dbReference type="InterPro" id="IPR000600">
    <property type="entry name" value="ROK"/>
</dbReference>
<gene>
    <name evidence="2" type="ORF">ACFQBT_19095</name>
</gene>
<evidence type="ECO:0000313" key="3">
    <source>
        <dbReference type="Proteomes" id="UP001596356"/>
    </source>
</evidence>
<comment type="similarity">
    <text evidence="1">Belongs to the ROK (NagC/XylR) family.</text>
</comment>
<evidence type="ECO:0000256" key="1">
    <source>
        <dbReference type="ARBA" id="ARBA00006479"/>
    </source>
</evidence>
<dbReference type="RefSeq" id="WP_377825191.1">
    <property type="nucleotide sequence ID" value="NZ_JBHSWJ010000002.1"/>
</dbReference>
<keyword evidence="3" id="KW-1185">Reference proteome</keyword>
<reference evidence="3" key="1">
    <citation type="journal article" date="2019" name="Int. J. Syst. Evol. Microbiol.">
        <title>The Global Catalogue of Microorganisms (GCM) 10K type strain sequencing project: providing services to taxonomists for standard genome sequencing and annotation.</title>
        <authorList>
            <consortium name="The Broad Institute Genomics Platform"/>
            <consortium name="The Broad Institute Genome Sequencing Center for Infectious Disease"/>
            <person name="Wu L."/>
            <person name="Ma J."/>
        </authorList>
    </citation>
    <scope>NUCLEOTIDE SEQUENCE [LARGE SCALE GENOMIC DNA]</scope>
    <source>
        <strain evidence="3">NBRC 106593</strain>
    </source>
</reference>
<name>A0ABW2AYQ6_9MICO</name>
<dbReference type="InterPro" id="IPR036388">
    <property type="entry name" value="WH-like_DNA-bd_sf"/>
</dbReference>
<dbReference type="SUPFAM" id="SSF46785">
    <property type="entry name" value="Winged helix' DNA-binding domain"/>
    <property type="match status" value="1"/>
</dbReference>
<dbReference type="InterPro" id="IPR043129">
    <property type="entry name" value="ATPase_NBD"/>
</dbReference>
<proteinExistence type="inferred from homology"/>